<keyword evidence="3" id="KW-1185">Reference proteome</keyword>
<name>A0A839RU50_9ACTN</name>
<evidence type="ECO:0008006" key="4">
    <source>
        <dbReference type="Google" id="ProtNLM"/>
    </source>
</evidence>
<dbReference type="AlphaFoldDB" id="A0A839RU50"/>
<dbReference type="EMBL" id="JACHWS010000003">
    <property type="protein sequence ID" value="MBB3039423.1"/>
    <property type="molecule type" value="Genomic_DNA"/>
</dbReference>
<gene>
    <name evidence="1" type="ORF">FHU29_003892</name>
    <name evidence="2" type="ORF">FHU29_004485</name>
</gene>
<protein>
    <recommendedName>
        <fullName evidence="4">ParB/Sulfiredoxin domain-containing protein</fullName>
    </recommendedName>
</protein>
<evidence type="ECO:0000313" key="1">
    <source>
        <dbReference type="EMBL" id="MBB3039423.1"/>
    </source>
</evidence>
<dbReference type="EMBL" id="JACHWS010000005">
    <property type="protein sequence ID" value="MBB3039995.1"/>
    <property type="molecule type" value="Genomic_DNA"/>
</dbReference>
<proteinExistence type="predicted"/>
<dbReference type="Proteomes" id="UP000567922">
    <property type="component" value="Unassembled WGS sequence"/>
</dbReference>
<evidence type="ECO:0000313" key="2">
    <source>
        <dbReference type="EMBL" id="MBB3039995.1"/>
    </source>
</evidence>
<accession>A0A839RU50</accession>
<sequence>MTTKFVLHPDHKKPSHSIIHIDPQLARRVLARNTRNRPIRESHVVTLMREMESGRWKYNGEAIKWSIDNVLLDGQHRLTALSRLPDDYPPVPFLVVRGLTNDSQDTMDQGRTRTAADQLSIDGLTGNTNHRMIAGAIRVYLQWERGHFFLDRASNTISNPEIVTWAHEHPIDMELVNDIASQRLRRVKIRPSVTLAVMLKLRQIDGEAQREFAECLYTGANLDEGSPILTLRERFDRLKQQNVSTTDRDAVAFFIVAWNAWRDGRRLTKLQRPKVGTWTRDNFPEPR</sequence>
<evidence type="ECO:0000313" key="3">
    <source>
        <dbReference type="Proteomes" id="UP000567922"/>
    </source>
</evidence>
<dbReference type="RefSeq" id="WP_232323094.1">
    <property type="nucleotide sequence ID" value="NZ_BDDI01000030.1"/>
</dbReference>
<reference evidence="1 3" key="1">
    <citation type="submission" date="2020-08" db="EMBL/GenBank/DDBJ databases">
        <title>Sequencing the genomes of 1000 actinobacteria strains.</title>
        <authorList>
            <person name="Klenk H.-P."/>
        </authorList>
    </citation>
    <scope>NUCLEOTIDE SEQUENCE [LARGE SCALE GENOMIC DNA]</scope>
    <source>
        <strain evidence="1 3">DSM 45258</strain>
    </source>
</reference>
<organism evidence="1 3">
    <name type="scientific">Hoyosella altamirensis</name>
    <dbReference type="NCBI Taxonomy" id="616997"/>
    <lineage>
        <taxon>Bacteria</taxon>
        <taxon>Bacillati</taxon>
        <taxon>Actinomycetota</taxon>
        <taxon>Actinomycetes</taxon>
        <taxon>Mycobacteriales</taxon>
        <taxon>Hoyosellaceae</taxon>
        <taxon>Hoyosella</taxon>
    </lineage>
</organism>
<comment type="caution">
    <text evidence="1">The sequence shown here is derived from an EMBL/GenBank/DDBJ whole genome shotgun (WGS) entry which is preliminary data.</text>
</comment>